<evidence type="ECO:0000313" key="1">
    <source>
        <dbReference type="EMBL" id="RAJ76708.1"/>
    </source>
</evidence>
<organism evidence="1 2">
    <name type="scientific">Chitinophaga dinghuensis</name>
    <dbReference type="NCBI Taxonomy" id="1539050"/>
    <lineage>
        <taxon>Bacteria</taxon>
        <taxon>Pseudomonadati</taxon>
        <taxon>Bacteroidota</taxon>
        <taxon>Chitinophagia</taxon>
        <taxon>Chitinophagales</taxon>
        <taxon>Chitinophagaceae</taxon>
        <taxon>Chitinophaga</taxon>
    </lineage>
</organism>
<dbReference type="AlphaFoldDB" id="A0A327VRY0"/>
<name>A0A327VRY0_9BACT</name>
<evidence type="ECO:0000313" key="2">
    <source>
        <dbReference type="Proteomes" id="UP000249819"/>
    </source>
</evidence>
<gene>
    <name evidence="1" type="ORF">CLV59_108229</name>
</gene>
<accession>A0A327VRY0</accession>
<proteinExistence type="predicted"/>
<keyword evidence="2" id="KW-1185">Reference proteome</keyword>
<dbReference type="Proteomes" id="UP000249819">
    <property type="component" value="Unassembled WGS sequence"/>
</dbReference>
<protein>
    <submittedName>
        <fullName evidence="1">Uncharacterized protein</fullName>
    </submittedName>
</protein>
<comment type="caution">
    <text evidence="1">The sequence shown here is derived from an EMBL/GenBank/DDBJ whole genome shotgun (WGS) entry which is preliminary data.</text>
</comment>
<dbReference type="RefSeq" id="WP_111594418.1">
    <property type="nucleotide sequence ID" value="NZ_QLMA01000008.1"/>
</dbReference>
<dbReference type="EMBL" id="QLMA01000008">
    <property type="protein sequence ID" value="RAJ76708.1"/>
    <property type="molecule type" value="Genomic_DNA"/>
</dbReference>
<reference evidence="1 2" key="1">
    <citation type="submission" date="2018-06" db="EMBL/GenBank/DDBJ databases">
        <title>Genomic Encyclopedia of Archaeal and Bacterial Type Strains, Phase II (KMG-II): from individual species to whole genera.</title>
        <authorList>
            <person name="Goeker M."/>
        </authorList>
    </citation>
    <scope>NUCLEOTIDE SEQUENCE [LARGE SCALE GENOMIC DNA]</scope>
    <source>
        <strain evidence="1 2">DSM 29821</strain>
    </source>
</reference>
<sequence length="126" mass="14617">MDYIIENPQIAHFFAGKSDITKGLFNHFMSQFETCGPISLFPTKTMIAITAGTPDSRRIAWVSQFGKNFIHVVFPFKQLYPDNLCFIKMGQIPGSQQFNHHFRMYNNEDVNAEVKKFMRLAYNTLQ</sequence>
<dbReference type="OrthoDB" id="671474at2"/>